<protein>
    <recommendedName>
        <fullName evidence="6">Cytoplasmic tRNA 2-thiolation protein 2</fullName>
    </recommendedName>
</protein>
<dbReference type="AlphaFoldDB" id="A0A0E9N7Y8"/>
<gene>
    <name evidence="4" type="ORF">G7K_0085-t1</name>
</gene>
<dbReference type="Pfam" id="PF10288">
    <property type="entry name" value="CTU2"/>
    <property type="match status" value="1"/>
</dbReference>
<dbReference type="OMA" id="EGDSTWA"/>
<evidence type="ECO:0000256" key="1">
    <source>
        <dbReference type="ARBA" id="ARBA00022490"/>
    </source>
</evidence>
<keyword evidence="1" id="KW-0963">Cytoplasm</keyword>
<dbReference type="GO" id="GO:0005829">
    <property type="term" value="C:cytosol"/>
    <property type="evidence" value="ECO:0007669"/>
    <property type="project" value="TreeGrafter"/>
</dbReference>
<dbReference type="GO" id="GO:0016783">
    <property type="term" value="F:sulfurtransferase activity"/>
    <property type="evidence" value="ECO:0007669"/>
    <property type="project" value="TreeGrafter"/>
</dbReference>
<proteinExistence type="predicted"/>
<evidence type="ECO:0000256" key="2">
    <source>
        <dbReference type="ARBA" id="ARBA00022694"/>
    </source>
</evidence>
<reference evidence="4 5" key="2">
    <citation type="journal article" date="2014" name="J. Gen. Appl. Microbiol.">
        <title>The early diverging ascomycetous budding yeast Saitoella complicata has three histone deacetylases belonging to the Clr6, Hos2, and Rpd3 lineages.</title>
        <authorList>
            <person name="Nishida H."/>
            <person name="Matsumoto T."/>
            <person name="Kondo S."/>
            <person name="Hamamoto M."/>
            <person name="Yoshikawa H."/>
        </authorList>
    </citation>
    <scope>NUCLEOTIDE SEQUENCE [LARGE SCALE GENOMIC DNA]</scope>
    <source>
        <strain evidence="4 5">NRRL Y-17804</strain>
    </source>
</reference>
<dbReference type="PANTHER" id="PTHR20882:SF14">
    <property type="entry name" value="CYTOPLASMIC TRNA 2-THIOLATION PROTEIN 2"/>
    <property type="match status" value="1"/>
</dbReference>
<sequence>MVSTFYNVMERNEKSPRAVDGILVVHVDESELGEESIDDTILKGAGQRYQGFQAVRIPLSHVFDLLPSSTTYTWDPASQSLRISPSHPSSPPPPTERLNALISSLPSPSSRSDLRAYLRTKLINNLALRENCSAILYGDSGTRSAAKILGLTASGRGHTVPYEIGDAVSSTSTSTQAMMEGKGEGEERVAVDVVRPLKDLMQQELESYLALHELTYVKSEIPELSNVKNYTIDQLMTRYFRGLESTFPSIVATVGRTAEKLGRAVESKGEAGRCRICGMPAEKDVKEWIERLTVNEPAPLEEIENNFARAQIGDAPANDAAVADEKDETDVTSEVCYGCLAATRHAKAPLPWPVESVQGRRNDTQSVLDKYLIN</sequence>
<evidence type="ECO:0000256" key="3">
    <source>
        <dbReference type="SAM" id="MobiDB-lite"/>
    </source>
</evidence>
<dbReference type="EMBL" id="BACD03000001">
    <property type="protein sequence ID" value="GAO45836.1"/>
    <property type="molecule type" value="Genomic_DNA"/>
</dbReference>
<dbReference type="GO" id="GO:0002143">
    <property type="term" value="P:tRNA wobble position uridine thiolation"/>
    <property type="evidence" value="ECO:0007669"/>
    <property type="project" value="TreeGrafter"/>
</dbReference>
<dbReference type="InterPro" id="IPR014729">
    <property type="entry name" value="Rossmann-like_a/b/a_fold"/>
</dbReference>
<dbReference type="Proteomes" id="UP000033140">
    <property type="component" value="Unassembled WGS sequence"/>
</dbReference>
<evidence type="ECO:0008006" key="6">
    <source>
        <dbReference type="Google" id="ProtNLM"/>
    </source>
</evidence>
<dbReference type="PANTHER" id="PTHR20882">
    <property type="entry name" value="CYTOPLASMIC TRNA 2-THIOLATION PROTEIN 2"/>
    <property type="match status" value="1"/>
</dbReference>
<dbReference type="GO" id="GO:0000049">
    <property type="term" value="F:tRNA binding"/>
    <property type="evidence" value="ECO:0007669"/>
    <property type="project" value="InterPro"/>
</dbReference>
<accession>A0A0E9N7Y8</accession>
<keyword evidence="2" id="KW-0819">tRNA processing</keyword>
<name>A0A0E9N7Y8_SAICN</name>
<dbReference type="Gene3D" id="3.40.50.620">
    <property type="entry name" value="HUPs"/>
    <property type="match status" value="1"/>
</dbReference>
<reference evidence="4 5" key="1">
    <citation type="journal article" date="2011" name="J. Gen. Appl. Microbiol.">
        <title>Draft genome sequencing of the enigmatic yeast Saitoella complicata.</title>
        <authorList>
            <person name="Nishida H."/>
            <person name="Hamamoto M."/>
            <person name="Sugiyama J."/>
        </authorList>
    </citation>
    <scope>NUCLEOTIDE SEQUENCE [LARGE SCALE GENOMIC DNA]</scope>
    <source>
        <strain evidence="4 5">NRRL Y-17804</strain>
    </source>
</reference>
<evidence type="ECO:0000313" key="5">
    <source>
        <dbReference type="Proteomes" id="UP000033140"/>
    </source>
</evidence>
<evidence type="ECO:0000313" key="4">
    <source>
        <dbReference type="EMBL" id="GAO45836.1"/>
    </source>
</evidence>
<reference evidence="4 5" key="3">
    <citation type="journal article" date="2015" name="Genome Announc.">
        <title>Draft Genome Sequence of the Archiascomycetous Yeast Saitoella complicata.</title>
        <authorList>
            <person name="Yamauchi K."/>
            <person name="Kondo S."/>
            <person name="Hamamoto M."/>
            <person name="Takahashi Y."/>
            <person name="Ogura Y."/>
            <person name="Hayashi T."/>
            <person name="Nishida H."/>
        </authorList>
    </citation>
    <scope>NUCLEOTIDE SEQUENCE [LARGE SCALE GENOMIC DNA]</scope>
    <source>
        <strain evidence="4 5">NRRL Y-17804</strain>
    </source>
</reference>
<comment type="caution">
    <text evidence="4">The sequence shown here is derived from an EMBL/GenBank/DDBJ whole genome shotgun (WGS) entry which is preliminary data.</text>
</comment>
<organism evidence="4 5">
    <name type="scientific">Saitoella complicata (strain BCRC 22490 / CBS 7301 / JCM 7358 / NBRC 10748 / NRRL Y-17804)</name>
    <dbReference type="NCBI Taxonomy" id="698492"/>
    <lineage>
        <taxon>Eukaryota</taxon>
        <taxon>Fungi</taxon>
        <taxon>Dikarya</taxon>
        <taxon>Ascomycota</taxon>
        <taxon>Taphrinomycotina</taxon>
        <taxon>Taphrinomycotina incertae sedis</taxon>
        <taxon>Saitoella</taxon>
    </lineage>
</organism>
<feature type="region of interest" description="Disordered" evidence="3">
    <location>
        <begin position="80"/>
        <end position="110"/>
    </location>
</feature>
<dbReference type="STRING" id="698492.A0A0E9N7Y8"/>
<keyword evidence="5" id="KW-1185">Reference proteome</keyword>
<dbReference type="InterPro" id="IPR019407">
    <property type="entry name" value="CTU2"/>
</dbReference>